<dbReference type="EMBL" id="LWDX02063348">
    <property type="protein sequence ID" value="OEL16310.1"/>
    <property type="molecule type" value="Genomic_DNA"/>
</dbReference>
<feature type="domain" description="3-oxo-5-alpha-steroid 4-dehydrogenase C-terminal" evidence="7">
    <location>
        <begin position="113"/>
        <end position="195"/>
    </location>
</feature>
<sequence>MWQSLPFLYAPSPLVAAMTAACDVVLAVLALSEFRGRNLAYSKFGRARGALLLPSRVGMFLLYAPAFAGALASFAVPGAVEGTRAGFLCAAVAVHFLKRVLEVLFVHRYSGSMPLGTILLISSYYLFNAVAMIYVQHLSYNLPEPAVDLLYPGMLVFAVGLAGNFYHHYLLSRLRAGGGGDNKAYKIPRGGLFELCLLYTSRCV</sequence>
<name>A0A1E5UTW4_9POAL</name>
<dbReference type="PANTHER" id="PTHR10556:SF50">
    <property type="entry name" value="3-OXO-5-ALPHA-STEROID 4-DEHYDROGENASE FAMILY PROTEIN"/>
    <property type="match status" value="1"/>
</dbReference>
<dbReference type="GO" id="GO:0016627">
    <property type="term" value="F:oxidoreductase activity, acting on the CH-CH group of donors"/>
    <property type="evidence" value="ECO:0007669"/>
    <property type="project" value="InterPro"/>
</dbReference>
<evidence type="ECO:0000256" key="1">
    <source>
        <dbReference type="ARBA" id="ARBA00004141"/>
    </source>
</evidence>
<dbReference type="GO" id="GO:0006629">
    <property type="term" value="P:lipid metabolic process"/>
    <property type="evidence" value="ECO:0007669"/>
    <property type="project" value="InterPro"/>
</dbReference>
<evidence type="ECO:0000256" key="2">
    <source>
        <dbReference type="ARBA" id="ARBA00007742"/>
    </source>
</evidence>
<keyword evidence="9" id="KW-1185">Reference proteome</keyword>
<comment type="caution">
    <text evidence="8">The sequence shown here is derived from an EMBL/GenBank/DDBJ whole genome shotgun (WGS) entry which is preliminary data.</text>
</comment>
<protein>
    <recommendedName>
        <fullName evidence="7">3-oxo-5-alpha-steroid 4-dehydrogenase C-terminal domain-containing protein</fullName>
    </recommendedName>
</protein>
<feature type="transmembrane region" description="Helical" evidence="6">
    <location>
        <begin position="12"/>
        <end position="32"/>
    </location>
</feature>
<evidence type="ECO:0000256" key="5">
    <source>
        <dbReference type="ARBA" id="ARBA00023136"/>
    </source>
</evidence>
<gene>
    <name evidence="8" type="ORF">BAE44_0022671</name>
</gene>
<accession>A0A1E5UTW4</accession>
<proteinExistence type="inferred from homology"/>
<feature type="transmembrane region" description="Helical" evidence="6">
    <location>
        <begin position="53"/>
        <end position="76"/>
    </location>
</feature>
<keyword evidence="4 6" id="KW-1133">Transmembrane helix</keyword>
<dbReference type="STRING" id="888268.A0A1E5UTW4"/>
<dbReference type="GO" id="GO:0016020">
    <property type="term" value="C:membrane"/>
    <property type="evidence" value="ECO:0007669"/>
    <property type="project" value="UniProtKB-SubCell"/>
</dbReference>
<dbReference type="Proteomes" id="UP000095767">
    <property type="component" value="Unassembled WGS sequence"/>
</dbReference>
<dbReference type="PROSITE" id="PS50244">
    <property type="entry name" value="S5A_REDUCTASE"/>
    <property type="match status" value="1"/>
</dbReference>
<dbReference type="InterPro" id="IPR039357">
    <property type="entry name" value="SRD5A/TECR"/>
</dbReference>
<evidence type="ECO:0000313" key="9">
    <source>
        <dbReference type="Proteomes" id="UP000095767"/>
    </source>
</evidence>
<dbReference type="Pfam" id="PF02544">
    <property type="entry name" value="Steroid_dh"/>
    <property type="match status" value="1"/>
</dbReference>
<evidence type="ECO:0000256" key="6">
    <source>
        <dbReference type="SAM" id="Phobius"/>
    </source>
</evidence>
<evidence type="ECO:0000256" key="3">
    <source>
        <dbReference type="ARBA" id="ARBA00022692"/>
    </source>
</evidence>
<evidence type="ECO:0000313" key="8">
    <source>
        <dbReference type="EMBL" id="OEL16310.1"/>
    </source>
</evidence>
<comment type="subcellular location">
    <subcellularLocation>
        <location evidence="1">Membrane</location>
        <topology evidence="1">Multi-pass membrane protein</topology>
    </subcellularLocation>
</comment>
<feature type="transmembrane region" description="Helical" evidence="6">
    <location>
        <begin position="82"/>
        <end position="101"/>
    </location>
</feature>
<evidence type="ECO:0000256" key="4">
    <source>
        <dbReference type="ARBA" id="ARBA00022989"/>
    </source>
</evidence>
<organism evidence="8 9">
    <name type="scientific">Dichanthelium oligosanthes</name>
    <dbReference type="NCBI Taxonomy" id="888268"/>
    <lineage>
        <taxon>Eukaryota</taxon>
        <taxon>Viridiplantae</taxon>
        <taxon>Streptophyta</taxon>
        <taxon>Embryophyta</taxon>
        <taxon>Tracheophyta</taxon>
        <taxon>Spermatophyta</taxon>
        <taxon>Magnoliopsida</taxon>
        <taxon>Liliopsida</taxon>
        <taxon>Poales</taxon>
        <taxon>Poaceae</taxon>
        <taxon>PACMAD clade</taxon>
        <taxon>Panicoideae</taxon>
        <taxon>Panicodae</taxon>
        <taxon>Paniceae</taxon>
        <taxon>Dichantheliinae</taxon>
        <taxon>Dichanthelium</taxon>
    </lineage>
</organism>
<keyword evidence="5 6" id="KW-0472">Membrane</keyword>
<comment type="similarity">
    <text evidence="2">Belongs to the steroid 5-alpha reductase family.</text>
</comment>
<dbReference type="AlphaFoldDB" id="A0A1E5UTW4"/>
<evidence type="ECO:0000259" key="7">
    <source>
        <dbReference type="Pfam" id="PF02544"/>
    </source>
</evidence>
<feature type="transmembrane region" description="Helical" evidence="6">
    <location>
        <begin position="149"/>
        <end position="166"/>
    </location>
</feature>
<dbReference type="OrthoDB" id="5788137at2759"/>
<dbReference type="InterPro" id="IPR001104">
    <property type="entry name" value="3-oxo-5_a-steroid_4-DH_C"/>
</dbReference>
<keyword evidence="3 6" id="KW-0812">Transmembrane</keyword>
<reference evidence="8 9" key="1">
    <citation type="submission" date="2016-09" db="EMBL/GenBank/DDBJ databases">
        <title>The draft genome of Dichanthelium oligosanthes: A C3 panicoid grass species.</title>
        <authorList>
            <person name="Studer A.J."/>
            <person name="Schnable J.C."/>
            <person name="Brutnell T.P."/>
        </authorList>
    </citation>
    <scope>NUCLEOTIDE SEQUENCE [LARGE SCALE GENOMIC DNA]</scope>
    <source>
        <strain evidence="9">cv. Kellogg 1175</strain>
        <tissue evidence="8">Leaf</tissue>
    </source>
</reference>
<dbReference type="PANTHER" id="PTHR10556">
    <property type="entry name" value="3-OXO-5-ALPHA-STEROID 4-DEHYDROGENASE"/>
    <property type="match status" value="1"/>
</dbReference>
<feature type="transmembrane region" description="Helical" evidence="6">
    <location>
        <begin position="113"/>
        <end position="137"/>
    </location>
</feature>